<evidence type="ECO:0000259" key="19">
    <source>
        <dbReference type="PROSITE" id="PS51413"/>
    </source>
</evidence>
<dbReference type="Pfam" id="PF00176">
    <property type="entry name" value="SNF2-rel_dom"/>
    <property type="match status" value="1"/>
</dbReference>
<evidence type="ECO:0000256" key="10">
    <source>
        <dbReference type="ARBA" id="ARBA00023159"/>
    </source>
</evidence>
<feature type="domain" description="Helicase C-terminal" evidence="18">
    <location>
        <begin position="1016"/>
        <end position="1182"/>
    </location>
</feature>
<dbReference type="InterPro" id="IPR000330">
    <property type="entry name" value="SNF2_N"/>
</dbReference>
<dbReference type="SMART" id="SM00487">
    <property type="entry name" value="DEXDc"/>
    <property type="match status" value="1"/>
</dbReference>
<keyword evidence="7 14" id="KW-0067">ATP-binding</keyword>
<keyword evidence="6 14" id="KW-0378">Hydrolase</keyword>
<feature type="compositionally biased region" description="Acidic residues" evidence="16">
    <location>
        <begin position="135"/>
        <end position="145"/>
    </location>
</feature>
<keyword evidence="11" id="KW-0804">Transcription</keyword>
<dbReference type="Proteomes" id="UP000278807">
    <property type="component" value="Unassembled WGS sequence"/>
</dbReference>
<feature type="coiled-coil region" evidence="15">
    <location>
        <begin position="81"/>
        <end position="111"/>
    </location>
</feature>
<sequence>MNSRPNLGFTYNDNHNYFDTNELIDEIMELGSRLNLPHSLRFTRDPLVQTLATNAWGLRSSSRSTFAKDPIPPDSSSFNNKAAMESQIELMEEFRQQAKRKMKRISVKERNRIIDNVRRFSLDELLRQHIRGECDPDTDSTAEMEDVQKSQTEDERGTKSSTSKDGLDYEEEEDDDLMRLVRRQREVYSARVAAGRPSIRRTAAAASVVTTTTTIKTPIATSSLTPTERQYRKLIRKHIGKAARLRATIRRDKINMARKVAINVSKVFAKKNLPKNAKDVGYRVNRLLRDFALFWSTRNDGIASHVQLTGGRDTNSKGGTGGAGGASTEPVESAAASRRRAERALAEQRRADLELLEARRQQRKLNFLLTQTELYAHFMAKTMNKAGGDADTVKQVDTGVESILERLQDAPKVTTIATDEESGNPEPTLAEAAKAAAGRLGVNMEDEFDTEALKARALSRVQKAIERESQAKSEFGAGVEKPMEIPELDVSKPSSLFNGELKSYQLKGLAWLVTLFDQGINGILADEMGLGKTIQTIAFLGSLAERYNLWGPFLIVTPASTLHNWTQEFAKFMPDFRIVPYWGGPAERKILRRFWSPTAAGSYGNGGLLGTRDAAFHVVVTSYQFVLQDSKFINKTAWTYIVLDEAHAIKSTSSLRWKNLLSFKCRNRLLLTGTPIQNRMCELWALLHFIMPALFDSHDEFADWFSKDIESQAAADSSGGVSGAVTELDENQLSRLRLILKPFMLRRVKTEVEHEITEKTEVLIYCPLTRRQTVLYDRLKSKIRIEDLNADDNFSTFNINNGGQPESNRLMNLVMQLRKVCNHPELFDRRDVRFSCTSVRPFESSGGNSFWWIPKLLFDEGLVCGQTWRCLPSSYDLGACVDEKAVVIYKYFLLNKSPLKKGLIEAYQPPDLPSRVFEITEDGKGFEIEGECRILPLKQSAGQERKMETSVRYPESVYSVSMLPAYVRPLRLFCTQPHILHESASMNPKLLSVPLPPSWSHVSPGYLIADSGKLKELDRLLAKLKPEGHRVLIYSQMTKMIDLLEELMVYRSYAYLRLDGSSRLCDRRDMVAQWQTDPRWFVFLLSTRAGGLGINLTAADTVIFYDSDWNPTVDQQAMDRAHRLGQSKPITVYRLISKNTVEGRMLQRAEEKRAMQRMVIAGDNPNKNAPADGTDSFIRPAGDGNKMTQSEMVSLLLDDEELAKRLAQRRRNQQSRGRPTINKKIDPKSVFATPTARKRGSAVNDRPKGSRPKKPRVAE</sequence>
<keyword evidence="21" id="KW-1185">Reference proteome</keyword>
<evidence type="ECO:0000256" key="2">
    <source>
        <dbReference type="ARBA" id="ARBA00007025"/>
    </source>
</evidence>
<keyword evidence="4" id="KW-0547">Nucleotide-binding</keyword>
<dbReference type="Pfam" id="PF00271">
    <property type="entry name" value="Helicase_C"/>
    <property type="match status" value="1"/>
</dbReference>
<dbReference type="GO" id="GO:0016887">
    <property type="term" value="F:ATP hydrolysis activity"/>
    <property type="evidence" value="ECO:0007669"/>
    <property type="project" value="TreeGrafter"/>
</dbReference>
<dbReference type="PANTHER" id="PTHR45685">
    <property type="entry name" value="HELICASE SRCAP-RELATED"/>
    <property type="match status" value="1"/>
</dbReference>
<keyword evidence="13" id="KW-0539">Nucleus</keyword>
<feature type="region of interest" description="Disordered" evidence="16">
    <location>
        <begin position="1162"/>
        <end position="1185"/>
    </location>
</feature>
<evidence type="ECO:0000256" key="5">
    <source>
        <dbReference type="ARBA" id="ARBA00022763"/>
    </source>
</evidence>
<dbReference type="GO" id="GO:0042393">
    <property type="term" value="F:histone binding"/>
    <property type="evidence" value="ECO:0007669"/>
    <property type="project" value="TreeGrafter"/>
</dbReference>
<dbReference type="PROSITE" id="PS51413">
    <property type="entry name" value="DBINO"/>
    <property type="match status" value="1"/>
</dbReference>
<comment type="subunit">
    <text evidence="14">Component of the INO80 chromatin-remodeling complex.</text>
</comment>
<dbReference type="Gene3D" id="3.40.50.10810">
    <property type="entry name" value="Tandem AAA-ATPase domain"/>
    <property type="match status" value="1"/>
</dbReference>
<dbReference type="PANTHER" id="PTHR45685:SF2">
    <property type="entry name" value="CHROMATIN-REMODELING ATPASE INO80"/>
    <property type="match status" value="1"/>
</dbReference>
<dbReference type="InterPro" id="IPR014001">
    <property type="entry name" value="Helicase_ATP-bd"/>
</dbReference>
<dbReference type="AlphaFoldDB" id="A0A158QIM6"/>
<evidence type="ECO:0000313" key="22">
    <source>
        <dbReference type="WBParaSite" id="HNAJ_0000965701-mRNA-1"/>
    </source>
</evidence>
<keyword evidence="5 14" id="KW-0227">DNA damage</keyword>
<feature type="domain" description="Helicase ATP-binding" evidence="17">
    <location>
        <begin position="513"/>
        <end position="693"/>
    </location>
</feature>
<evidence type="ECO:0000256" key="6">
    <source>
        <dbReference type="ARBA" id="ARBA00022801"/>
    </source>
</evidence>
<organism evidence="22">
    <name type="scientific">Rodentolepis nana</name>
    <name type="common">Dwarf tapeworm</name>
    <name type="synonym">Hymenolepis nana</name>
    <dbReference type="NCBI Taxonomy" id="102285"/>
    <lineage>
        <taxon>Eukaryota</taxon>
        <taxon>Metazoa</taxon>
        <taxon>Spiralia</taxon>
        <taxon>Lophotrochozoa</taxon>
        <taxon>Platyhelminthes</taxon>
        <taxon>Cestoda</taxon>
        <taxon>Eucestoda</taxon>
        <taxon>Cyclophyllidea</taxon>
        <taxon>Hymenolepididae</taxon>
        <taxon>Rodentolepis</taxon>
    </lineage>
</organism>
<feature type="domain" description="DBINO" evidence="19">
    <location>
        <begin position="260"/>
        <end position="385"/>
    </location>
</feature>
<dbReference type="PROSITE" id="PS51192">
    <property type="entry name" value="HELICASE_ATP_BIND_1"/>
    <property type="match status" value="1"/>
</dbReference>
<evidence type="ECO:0000256" key="9">
    <source>
        <dbReference type="ARBA" id="ARBA00023125"/>
    </source>
</evidence>
<dbReference type="InterPro" id="IPR050520">
    <property type="entry name" value="INO80/SWR1_helicase"/>
</dbReference>
<dbReference type="GO" id="GO:0003677">
    <property type="term" value="F:DNA binding"/>
    <property type="evidence" value="ECO:0007669"/>
    <property type="project" value="UniProtKB-UniRule"/>
</dbReference>
<comment type="similarity">
    <text evidence="2 14">Belongs to the SNF2/RAD54 helicase family.</text>
</comment>
<evidence type="ECO:0000256" key="8">
    <source>
        <dbReference type="ARBA" id="ARBA00023015"/>
    </source>
</evidence>
<dbReference type="GO" id="GO:0006281">
    <property type="term" value="P:DNA repair"/>
    <property type="evidence" value="ECO:0007669"/>
    <property type="project" value="UniProtKB-UniRule"/>
</dbReference>
<dbReference type="InterPro" id="IPR001650">
    <property type="entry name" value="Helicase_C-like"/>
</dbReference>
<dbReference type="GO" id="GO:0005524">
    <property type="term" value="F:ATP binding"/>
    <property type="evidence" value="ECO:0007669"/>
    <property type="project" value="UniProtKB-UniRule"/>
</dbReference>
<feature type="region of interest" description="Disordered" evidence="16">
    <location>
        <begin position="132"/>
        <end position="175"/>
    </location>
</feature>
<dbReference type="Gene3D" id="3.40.50.300">
    <property type="entry name" value="P-loop containing nucleotide triphosphate hydrolases"/>
    <property type="match status" value="1"/>
</dbReference>
<keyword evidence="9 14" id="KW-0238">DNA-binding</keyword>
<evidence type="ECO:0000256" key="1">
    <source>
        <dbReference type="ARBA" id="ARBA00004123"/>
    </source>
</evidence>
<evidence type="ECO:0000256" key="13">
    <source>
        <dbReference type="ARBA" id="ARBA00023242"/>
    </source>
</evidence>
<keyword evidence="10" id="KW-0010">Activator</keyword>
<evidence type="ECO:0000256" key="15">
    <source>
        <dbReference type="SAM" id="Coils"/>
    </source>
</evidence>
<reference evidence="20 21" key="2">
    <citation type="submission" date="2018-11" db="EMBL/GenBank/DDBJ databases">
        <authorList>
            <consortium name="Pathogen Informatics"/>
        </authorList>
    </citation>
    <scope>NUCLEOTIDE SEQUENCE [LARGE SCALE GENOMIC DNA]</scope>
</reference>
<dbReference type="InterPro" id="IPR027417">
    <property type="entry name" value="P-loop_NTPase"/>
</dbReference>
<evidence type="ECO:0000256" key="3">
    <source>
        <dbReference type="ARBA" id="ARBA00019805"/>
    </source>
</evidence>
<dbReference type="PROSITE" id="PS51194">
    <property type="entry name" value="HELICASE_CTER"/>
    <property type="match status" value="1"/>
</dbReference>
<dbReference type="EMBL" id="UZAE01012698">
    <property type="protein sequence ID" value="VDO06270.1"/>
    <property type="molecule type" value="Genomic_DNA"/>
</dbReference>
<evidence type="ECO:0000313" key="20">
    <source>
        <dbReference type="EMBL" id="VDO06270.1"/>
    </source>
</evidence>
<dbReference type="GO" id="GO:0031011">
    <property type="term" value="C:Ino80 complex"/>
    <property type="evidence" value="ECO:0007669"/>
    <property type="project" value="UniProtKB-UniRule"/>
</dbReference>
<evidence type="ECO:0000256" key="16">
    <source>
        <dbReference type="SAM" id="MobiDB-lite"/>
    </source>
</evidence>
<dbReference type="InterPro" id="IPR020838">
    <property type="entry name" value="DBINO"/>
</dbReference>
<accession>A0A158QIM6</accession>
<evidence type="ECO:0000256" key="12">
    <source>
        <dbReference type="ARBA" id="ARBA00023204"/>
    </source>
</evidence>
<dbReference type="EC" id="3.6.4.-" evidence="14"/>
<feature type="region of interest" description="Disordered" evidence="16">
    <location>
        <begin position="1207"/>
        <end position="1259"/>
    </location>
</feature>
<evidence type="ECO:0000259" key="18">
    <source>
        <dbReference type="PROSITE" id="PS51194"/>
    </source>
</evidence>
<protein>
    <recommendedName>
        <fullName evidence="3 14">Chromatin-remodeling ATPase INO80</fullName>
        <ecNumber evidence="14">3.6.4.-</ecNumber>
    </recommendedName>
</protein>
<keyword evidence="8" id="KW-0805">Transcription regulation</keyword>
<evidence type="ECO:0000256" key="7">
    <source>
        <dbReference type="ARBA" id="ARBA00022840"/>
    </source>
</evidence>
<gene>
    <name evidence="20" type="ORF">HNAJ_LOCUS9652</name>
</gene>
<comment type="domain">
    <text evidence="14">The DBINO region is involved in binding to DNA.</text>
</comment>
<feature type="compositionally biased region" description="Basic and acidic residues" evidence="16">
    <location>
        <begin position="146"/>
        <end position="158"/>
    </location>
</feature>
<name>A0A158QIM6_RODNA</name>
<comment type="subcellular location">
    <subcellularLocation>
        <location evidence="1 14">Nucleus</location>
    </subcellularLocation>
</comment>
<feature type="compositionally biased region" description="Basic residues" evidence="16">
    <location>
        <begin position="1249"/>
        <end position="1259"/>
    </location>
</feature>
<evidence type="ECO:0000256" key="11">
    <source>
        <dbReference type="ARBA" id="ARBA00023163"/>
    </source>
</evidence>
<reference evidence="22" key="1">
    <citation type="submission" date="2016-04" db="UniProtKB">
        <authorList>
            <consortium name="WormBaseParasite"/>
        </authorList>
    </citation>
    <scope>IDENTIFICATION</scope>
</reference>
<proteinExistence type="inferred from homology"/>
<dbReference type="STRING" id="102285.A0A158QIM6"/>
<feature type="region of interest" description="Disordered" evidence="16">
    <location>
        <begin position="306"/>
        <end position="341"/>
    </location>
</feature>
<dbReference type="OrthoDB" id="448448at2759"/>
<dbReference type="SMART" id="SM00490">
    <property type="entry name" value="HELICc"/>
    <property type="match status" value="1"/>
</dbReference>
<evidence type="ECO:0000256" key="14">
    <source>
        <dbReference type="RuleBase" id="RU368001"/>
    </source>
</evidence>
<keyword evidence="15" id="KW-0175">Coiled coil</keyword>
<dbReference type="InterPro" id="IPR049730">
    <property type="entry name" value="SNF2/RAD54-like_C"/>
</dbReference>
<dbReference type="WBParaSite" id="HNAJ_0000965701-mRNA-1">
    <property type="protein sequence ID" value="HNAJ_0000965701-mRNA-1"/>
    <property type="gene ID" value="HNAJ_0000965701"/>
</dbReference>
<dbReference type="GO" id="GO:0006338">
    <property type="term" value="P:chromatin remodeling"/>
    <property type="evidence" value="ECO:0007669"/>
    <property type="project" value="UniProtKB-UniRule"/>
</dbReference>
<dbReference type="FunFam" id="3.40.50.10810:FF:000051">
    <property type="entry name" value="Helicase SWR1"/>
    <property type="match status" value="1"/>
</dbReference>
<dbReference type="Pfam" id="PF13892">
    <property type="entry name" value="DBINO"/>
    <property type="match status" value="1"/>
</dbReference>
<dbReference type="InterPro" id="IPR038718">
    <property type="entry name" value="SNF2-like_sf"/>
</dbReference>
<comment type="function">
    <text evidence="14">ATPase component of the INO80 complex which remodels chromatin by shifting nucleosomes and is involved in DNA repair.</text>
</comment>
<evidence type="ECO:0000313" key="21">
    <source>
        <dbReference type="Proteomes" id="UP000278807"/>
    </source>
</evidence>
<dbReference type="CDD" id="cd18793">
    <property type="entry name" value="SF2_C_SNF"/>
    <property type="match status" value="1"/>
</dbReference>
<evidence type="ECO:0000256" key="4">
    <source>
        <dbReference type="ARBA" id="ARBA00022741"/>
    </source>
</evidence>
<comment type="catalytic activity">
    <reaction evidence="14">
        <text>ATP + H2O = ADP + phosphate + H(+)</text>
        <dbReference type="Rhea" id="RHEA:13065"/>
        <dbReference type="ChEBI" id="CHEBI:15377"/>
        <dbReference type="ChEBI" id="CHEBI:15378"/>
        <dbReference type="ChEBI" id="CHEBI:30616"/>
        <dbReference type="ChEBI" id="CHEBI:43474"/>
        <dbReference type="ChEBI" id="CHEBI:456216"/>
    </reaction>
</comment>
<keyword evidence="12 14" id="KW-0234">DNA repair</keyword>
<evidence type="ECO:0000259" key="17">
    <source>
        <dbReference type="PROSITE" id="PS51192"/>
    </source>
</evidence>
<dbReference type="SUPFAM" id="SSF52540">
    <property type="entry name" value="P-loop containing nucleoside triphosphate hydrolases"/>
    <property type="match status" value="2"/>
</dbReference>